<protein>
    <submittedName>
        <fullName evidence="1">Uncharacterized protein</fullName>
    </submittedName>
</protein>
<comment type="caution">
    <text evidence="1">The sequence shown here is derived from an EMBL/GenBank/DDBJ whole genome shotgun (WGS) entry which is preliminary data.</text>
</comment>
<dbReference type="AlphaFoldDB" id="A0A2W5R0N6"/>
<proteinExistence type="predicted"/>
<evidence type="ECO:0000313" key="1">
    <source>
        <dbReference type="EMBL" id="PZQ80685.1"/>
    </source>
</evidence>
<evidence type="ECO:0000313" key="2">
    <source>
        <dbReference type="Proteomes" id="UP000248887"/>
    </source>
</evidence>
<sequence length="77" mass="8596">MCEDCFDEDETASAGHDSAQLALAARHIERDMAGEPVRAQAWDIYFGRATGPVDWRSMQRMARCIEAAQVLLAIGRR</sequence>
<reference evidence="1 2" key="1">
    <citation type="submission" date="2017-08" db="EMBL/GenBank/DDBJ databases">
        <title>Infants hospitalized years apart are colonized by the same room-sourced microbial strains.</title>
        <authorList>
            <person name="Brooks B."/>
            <person name="Olm M.R."/>
            <person name="Firek B.A."/>
            <person name="Baker R."/>
            <person name="Thomas B.C."/>
            <person name="Morowitz M.J."/>
            <person name="Banfield J.F."/>
        </authorList>
    </citation>
    <scope>NUCLEOTIDE SEQUENCE [LARGE SCALE GENOMIC DNA]</scope>
    <source>
        <strain evidence="1">S2_005_001_R2_27</strain>
    </source>
</reference>
<name>A0A2W5R0N6_ANCNO</name>
<accession>A0A2W5R0N6</accession>
<dbReference type="Proteomes" id="UP000248887">
    <property type="component" value="Unassembled WGS sequence"/>
</dbReference>
<organism evidence="1 2">
    <name type="scientific">Ancylobacter novellus</name>
    <name type="common">Thiobacillus novellus</name>
    <dbReference type="NCBI Taxonomy" id="921"/>
    <lineage>
        <taxon>Bacteria</taxon>
        <taxon>Pseudomonadati</taxon>
        <taxon>Pseudomonadota</taxon>
        <taxon>Alphaproteobacteria</taxon>
        <taxon>Hyphomicrobiales</taxon>
        <taxon>Xanthobacteraceae</taxon>
        <taxon>Ancylobacter</taxon>
    </lineage>
</organism>
<dbReference type="EMBL" id="QFQD01000058">
    <property type="protein sequence ID" value="PZQ80685.1"/>
    <property type="molecule type" value="Genomic_DNA"/>
</dbReference>
<gene>
    <name evidence="1" type="ORF">DI549_16430</name>
</gene>